<keyword evidence="2" id="KW-1133">Transmembrane helix</keyword>
<feature type="compositionally biased region" description="Polar residues" evidence="1">
    <location>
        <begin position="1"/>
        <end position="13"/>
    </location>
</feature>
<organism evidence="3 4">
    <name type="scientific">Catenaria anguillulae PL171</name>
    <dbReference type="NCBI Taxonomy" id="765915"/>
    <lineage>
        <taxon>Eukaryota</taxon>
        <taxon>Fungi</taxon>
        <taxon>Fungi incertae sedis</taxon>
        <taxon>Blastocladiomycota</taxon>
        <taxon>Blastocladiomycetes</taxon>
        <taxon>Blastocladiales</taxon>
        <taxon>Catenariaceae</taxon>
        <taxon>Catenaria</taxon>
    </lineage>
</organism>
<feature type="compositionally biased region" description="Low complexity" evidence="1">
    <location>
        <begin position="46"/>
        <end position="64"/>
    </location>
</feature>
<name>A0A1Y2HJS0_9FUNG</name>
<evidence type="ECO:0000256" key="2">
    <source>
        <dbReference type="SAM" id="Phobius"/>
    </source>
</evidence>
<sequence length="170" mass="18997">MLALGQSKSTVATSPVPASHRGSHISNIRKSLSSLIPKYPTVRSTATLSSSSHTNTSDTHGTSTVDSERHRSIAVLAQERADESREAERRVLKRGAFSFLSYSFVYPFCYFIWLGVRYGARPNTVFDLVFCATKFISEMSDPIILFSLDRGFNAELRKLLRSPRKPTNHP</sequence>
<feature type="region of interest" description="Disordered" evidence="1">
    <location>
        <begin position="1"/>
        <end position="23"/>
    </location>
</feature>
<accession>A0A1Y2HJS0</accession>
<proteinExistence type="predicted"/>
<keyword evidence="4" id="KW-1185">Reference proteome</keyword>
<feature type="transmembrane region" description="Helical" evidence="2">
    <location>
        <begin position="95"/>
        <end position="116"/>
    </location>
</feature>
<gene>
    <name evidence="3" type="ORF">BCR44DRAFT_1437080</name>
</gene>
<dbReference type="Proteomes" id="UP000193411">
    <property type="component" value="Unassembled WGS sequence"/>
</dbReference>
<dbReference type="EMBL" id="MCFL01000031">
    <property type="protein sequence ID" value="ORZ34091.1"/>
    <property type="molecule type" value="Genomic_DNA"/>
</dbReference>
<evidence type="ECO:0000313" key="4">
    <source>
        <dbReference type="Proteomes" id="UP000193411"/>
    </source>
</evidence>
<reference evidence="3 4" key="1">
    <citation type="submission" date="2016-07" db="EMBL/GenBank/DDBJ databases">
        <title>Pervasive Adenine N6-methylation of Active Genes in Fungi.</title>
        <authorList>
            <consortium name="DOE Joint Genome Institute"/>
            <person name="Mondo S.J."/>
            <person name="Dannebaum R.O."/>
            <person name="Kuo R.C."/>
            <person name="Labutti K."/>
            <person name="Haridas S."/>
            <person name="Kuo A."/>
            <person name="Salamov A."/>
            <person name="Ahrendt S.R."/>
            <person name="Lipzen A."/>
            <person name="Sullivan W."/>
            <person name="Andreopoulos W.B."/>
            <person name="Clum A."/>
            <person name="Lindquist E."/>
            <person name="Daum C."/>
            <person name="Ramamoorthy G.K."/>
            <person name="Gryganskyi A."/>
            <person name="Culley D."/>
            <person name="Magnuson J.K."/>
            <person name="James T.Y."/>
            <person name="O'Malley M.A."/>
            <person name="Stajich J.E."/>
            <person name="Spatafora J.W."/>
            <person name="Visel A."/>
            <person name="Grigoriev I.V."/>
        </authorList>
    </citation>
    <scope>NUCLEOTIDE SEQUENCE [LARGE SCALE GENOMIC DNA]</scope>
    <source>
        <strain evidence="3 4">PL171</strain>
    </source>
</reference>
<keyword evidence="2" id="KW-0472">Membrane</keyword>
<keyword evidence="2" id="KW-0812">Transmembrane</keyword>
<dbReference type="AlphaFoldDB" id="A0A1Y2HJS0"/>
<evidence type="ECO:0000313" key="3">
    <source>
        <dbReference type="EMBL" id="ORZ34091.1"/>
    </source>
</evidence>
<protein>
    <submittedName>
        <fullName evidence="3">Uncharacterized protein</fullName>
    </submittedName>
</protein>
<evidence type="ECO:0000256" key="1">
    <source>
        <dbReference type="SAM" id="MobiDB-lite"/>
    </source>
</evidence>
<comment type="caution">
    <text evidence="3">The sequence shown here is derived from an EMBL/GenBank/DDBJ whole genome shotgun (WGS) entry which is preliminary data.</text>
</comment>
<feature type="region of interest" description="Disordered" evidence="1">
    <location>
        <begin position="46"/>
        <end position="69"/>
    </location>
</feature>